<dbReference type="RefSeq" id="WP_345199381.1">
    <property type="nucleotide sequence ID" value="NZ_BAABFL010000480.1"/>
</dbReference>
<organism evidence="2 3">
    <name type="scientific">Kistimonas scapharcae</name>
    <dbReference type="NCBI Taxonomy" id="1036133"/>
    <lineage>
        <taxon>Bacteria</taxon>
        <taxon>Pseudomonadati</taxon>
        <taxon>Pseudomonadota</taxon>
        <taxon>Gammaproteobacteria</taxon>
        <taxon>Oceanospirillales</taxon>
        <taxon>Endozoicomonadaceae</taxon>
        <taxon>Kistimonas</taxon>
    </lineage>
</organism>
<dbReference type="Proteomes" id="UP001500604">
    <property type="component" value="Unassembled WGS sequence"/>
</dbReference>
<sequence length="240" mass="26796">MIRWLLIPIALTLDLGGLFFLSLEKPSLALIAWLASHTLACLCFLVGIPAVLPSGYRRLWRREWLFFAVIPFLLPVMGMWGVLLAVIPALHWPQRQHKASFIVAKLPQLPYRSSDIDARPRLKPGALSALLRSSGEEAERVKAVLALRYLNDTKANRILREAMKDLVDDVRLLAYSVLEQKEASIRQAIQRTRKALDGCSGTAAVNGLKQLAAWHWALVQQELVQGGGGRGPWAGSDWLY</sequence>
<evidence type="ECO:0000256" key="1">
    <source>
        <dbReference type="SAM" id="Phobius"/>
    </source>
</evidence>
<comment type="caution">
    <text evidence="2">The sequence shown here is derived from an EMBL/GenBank/DDBJ whole genome shotgun (WGS) entry which is preliminary data.</text>
</comment>
<name>A0ABP8VA22_9GAMM</name>
<keyword evidence="1" id="KW-0812">Transmembrane</keyword>
<evidence type="ECO:0000313" key="3">
    <source>
        <dbReference type="Proteomes" id="UP001500604"/>
    </source>
</evidence>
<evidence type="ECO:0000313" key="2">
    <source>
        <dbReference type="EMBL" id="GAA4652751.1"/>
    </source>
</evidence>
<dbReference type="EMBL" id="BAABFL010000480">
    <property type="protein sequence ID" value="GAA4652751.1"/>
    <property type="molecule type" value="Genomic_DNA"/>
</dbReference>
<proteinExistence type="predicted"/>
<protein>
    <recommendedName>
        <fullName evidence="4">HEAT repeat domain-containing protein</fullName>
    </recommendedName>
</protein>
<feature type="transmembrane region" description="Helical" evidence="1">
    <location>
        <begin position="6"/>
        <end position="23"/>
    </location>
</feature>
<evidence type="ECO:0008006" key="4">
    <source>
        <dbReference type="Google" id="ProtNLM"/>
    </source>
</evidence>
<reference evidence="3" key="1">
    <citation type="journal article" date="2019" name="Int. J. Syst. Evol. Microbiol.">
        <title>The Global Catalogue of Microorganisms (GCM) 10K type strain sequencing project: providing services to taxonomists for standard genome sequencing and annotation.</title>
        <authorList>
            <consortium name="The Broad Institute Genomics Platform"/>
            <consortium name="The Broad Institute Genome Sequencing Center for Infectious Disease"/>
            <person name="Wu L."/>
            <person name="Ma J."/>
        </authorList>
    </citation>
    <scope>NUCLEOTIDE SEQUENCE [LARGE SCALE GENOMIC DNA]</scope>
    <source>
        <strain evidence="3">JCM 17805</strain>
    </source>
</reference>
<keyword evidence="1" id="KW-1133">Transmembrane helix</keyword>
<keyword evidence="3" id="KW-1185">Reference proteome</keyword>
<feature type="transmembrane region" description="Helical" evidence="1">
    <location>
        <begin position="30"/>
        <end position="52"/>
    </location>
</feature>
<feature type="transmembrane region" description="Helical" evidence="1">
    <location>
        <begin position="64"/>
        <end position="90"/>
    </location>
</feature>
<keyword evidence="1" id="KW-0472">Membrane</keyword>
<gene>
    <name evidence="2" type="ORF">GCM10023116_50350</name>
</gene>
<accession>A0ABP8VA22</accession>